<evidence type="ECO:0000256" key="1">
    <source>
        <dbReference type="ARBA" id="ARBA00004141"/>
    </source>
</evidence>
<evidence type="ECO:0000256" key="5">
    <source>
        <dbReference type="ARBA" id="ARBA00022832"/>
    </source>
</evidence>
<dbReference type="GO" id="GO:0019367">
    <property type="term" value="P:fatty acid elongation, saturated fatty acid"/>
    <property type="evidence" value="ECO:0007669"/>
    <property type="project" value="TreeGrafter"/>
</dbReference>
<comment type="caution">
    <text evidence="10">Lacks conserved residue(s) required for the propagation of feature annotation.</text>
</comment>
<evidence type="ECO:0000256" key="6">
    <source>
        <dbReference type="ARBA" id="ARBA00022989"/>
    </source>
</evidence>
<organism evidence="11 12">
    <name type="scientific">Pararge aegeria aegeria</name>
    <dbReference type="NCBI Taxonomy" id="348720"/>
    <lineage>
        <taxon>Eukaryota</taxon>
        <taxon>Metazoa</taxon>
        <taxon>Ecdysozoa</taxon>
        <taxon>Arthropoda</taxon>
        <taxon>Hexapoda</taxon>
        <taxon>Insecta</taxon>
        <taxon>Pterygota</taxon>
        <taxon>Neoptera</taxon>
        <taxon>Endopterygota</taxon>
        <taxon>Lepidoptera</taxon>
        <taxon>Glossata</taxon>
        <taxon>Ditrysia</taxon>
        <taxon>Papilionoidea</taxon>
        <taxon>Nymphalidae</taxon>
        <taxon>Satyrinae</taxon>
        <taxon>Satyrini</taxon>
        <taxon>Parargina</taxon>
        <taxon>Pararge</taxon>
    </lineage>
</organism>
<dbReference type="OrthoDB" id="434092at2759"/>
<evidence type="ECO:0000256" key="8">
    <source>
        <dbReference type="ARBA" id="ARBA00023136"/>
    </source>
</evidence>
<feature type="transmembrane region" description="Helical" evidence="10">
    <location>
        <begin position="66"/>
        <end position="90"/>
    </location>
</feature>
<dbReference type="GO" id="GO:0009922">
    <property type="term" value="F:fatty acid elongase activity"/>
    <property type="evidence" value="ECO:0007669"/>
    <property type="project" value="UniProtKB-EC"/>
</dbReference>
<evidence type="ECO:0000313" key="11">
    <source>
        <dbReference type="EMBL" id="CAH2260862.1"/>
    </source>
</evidence>
<comment type="caution">
    <text evidence="11">The sequence shown here is derived from an EMBL/GenBank/DDBJ whole genome shotgun (WGS) entry which is preliminary data.</text>
</comment>
<keyword evidence="8 10" id="KW-0472">Membrane</keyword>
<dbReference type="GO" id="GO:0042761">
    <property type="term" value="P:very long-chain fatty acid biosynthetic process"/>
    <property type="evidence" value="ECO:0007669"/>
    <property type="project" value="TreeGrafter"/>
</dbReference>
<accession>A0A8S4SB76</accession>
<evidence type="ECO:0000256" key="10">
    <source>
        <dbReference type="RuleBase" id="RU361115"/>
    </source>
</evidence>
<dbReference type="AlphaFoldDB" id="A0A8S4SB76"/>
<name>A0A8S4SB76_9NEOP</name>
<keyword evidence="9 10" id="KW-0275">Fatty acid biosynthesis</keyword>
<keyword evidence="4 10" id="KW-0812">Transmembrane</keyword>
<sequence length="212" mass="25125">MEIIKRIVDGYHDLMDNQSDPRIKDWFLMSSPFPTLAICLTYVFTVKILGPKLMEDRKPFELKRVLIWYNLFQVIFSCWLFNESIATGWFSTYSFRCQPVDYSRSPHAMRIANGCWWYYISKFTEFFDTLTSITQALRGEPLNPNRMDSFLDTEHIFIQNTSVLEDQSLRTVSFASDDLWLRNVVADYDLVRRLRVTQRAMENAMLRVSLHD</sequence>
<evidence type="ECO:0000256" key="4">
    <source>
        <dbReference type="ARBA" id="ARBA00022692"/>
    </source>
</evidence>
<comment type="subcellular location">
    <subcellularLocation>
        <location evidence="1">Membrane</location>
        <topology evidence="1">Multi-pass membrane protein</topology>
    </subcellularLocation>
</comment>
<comment type="catalytic activity">
    <reaction evidence="10">
        <text>a very-long-chain acyl-CoA + malonyl-CoA + H(+) = a very-long-chain 3-oxoacyl-CoA + CO2 + CoA</text>
        <dbReference type="Rhea" id="RHEA:32727"/>
        <dbReference type="ChEBI" id="CHEBI:15378"/>
        <dbReference type="ChEBI" id="CHEBI:16526"/>
        <dbReference type="ChEBI" id="CHEBI:57287"/>
        <dbReference type="ChEBI" id="CHEBI:57384"/>
        <dbReference type="ChEBI" id="CHEBI:90725"/>
        <dbReference type="ChEBI" id="CHEBI:90736"/>
        <dbReference type="EC" id="2.3.1.199"/>
    </reaction>
</comment>
<reference evidence="11" key="1">
    <citation type="submission" date="2022-03" db="EMBL/GenBank/DDBJ databases">
        <authorList>
            <person name="Lindestad O."/>
        </authorList>
    </citation>
    <scope>NUCLEOTIDE SEQUENCE</scope>
</reference>
<evidence type="ECO:0000256" key="9">
    <source>
        <dbReference type="ARBA" id="ARBA00023160"/>
    </source>
</evidence>
<dbReference type="PANTHER" id="PTHR11157:SF69">
    <property type="entry name" value="ELONGATION OF VERY LONG CHAIN FATTY ACIDS PROTEIN 7"/>
    <property type="match status" value="1"/>
</dbReference>
<keyword evidence="6 10" id="KW-1133">Transmembrane helix</keyword>
<comment type="similarity">
    <text evidence="10">Belongs to the ELO family.</text>
</comment>
<dbReference type="Proteomes" id="UP000838756">
    <property type="component" value="Unassembled WGS sequence"/>
</dbReference>
<feature type="transmembrane region" description="Helical" evidence="10">
    <location>
        <begin position="26"/>
        <end position="45"/>
    </location>
</feature>
<dbReference type="GO" id="GO:0034626">
    <property type="term" value="P:fatty acid elongation, polyunsaturated fatty acid"/>
    <property type="evidence" value="ECO:0007669"/>
    <property type="project" value="TreeGrafter"/>
</dbReference>
<evidence type="ECO:0000313" key="12">
    <source>
        <dbReference type="Proteomes" id="UP000838756"/>
    </source>
</evidence>
<evidence type="ECO:0000256" key="3">
    <source>
        <dbReference type="ARBA" id="ARBA00022679"/>
    </source>
</evidence>
<dbReference type="GO" id="GO:0030148">
    <property type="term" value="P:sphingolipid biosynthetic process"/>
    <property type="evidence" value="ECO:0007669"/>
    <property type="project" value="TreeGrafter"/>
</dbReference>
<dbReference type="Pfam" id="PF01151">
    <property type="entry name" value="ELO"/>
    <property type="match status" value="1"/>
</dbReference>
<keyword evidence="5 10" id="KW-0276">Fatty acid metabolism</keyword>
<dbReference type="EMBL" id="CAKXAJ010026171">
    <property type="protein sequence ID" value="CAH2260862.1"/>
    <property type="molecule type" value="Genomic_DNA"/>
</dbReference>
<keyword evidence="3 10" id="KW-0808">Transferase</keyword>
<dbReference type="GO" id="GO:0005789">
    <property type="term" value="C:endoplasmic reticulum membrane"/>
    <property type="evidence" value="ECO:0007669"/>
    <property type="project" value="TreeGrafter"/>
</dbReference>
<gene>
    <name evidence="11" type="primary">jg21190</name>
    <name evidence="11" type="ORF">PAEG_LOCUS23790</name>
</gene>
<protein>
    <recommendedName>
        <fullName evidence="10">Elongation of very long chain fatty acids protein</fullName>
        <ecNumber evidence="10">2.3.1.199</ecNumber>
    </recommendedName>
    <alternativeName>
        <fullName evidence="10">Very-long-chain 3-oxoacyl-CoA synthase</fullName>
    </alternativeName>
</protein>
<dbReference type="GO" id="GO:0034625">
    <property type="term" value="P:fatty acid elongation, monounsaturated fatty acid"/>
    <property type="evidence" value="ECO:0007669"/>
    <property type="project" value="TreeGrafter"/>
</dbReference>
<dbReference type="PANTHER" id="PTHR11157">
    <property type="entry name" value="FATTY ACID ACYL TRANSFERASE-RELATED"/>
    <property type="match status" value="1"/>
</dbReference>
<keyword evidence="12" id="KW-1185">Reference proteome</keyword>
<evidence type="ECO:0000256" key="2">
    <source>
        <dbReference type="ARBA" id="ARBA00022516"/>
    </source>
</evidence>
<dbReference type="EC" id="2.3.1.199" evidence="10"/>
<dbReference type="InterPro" id="IPR002076">
    <property type="entry name" value="ELO_fam"/>
</dbReference>
<evidence type="ECO:0000256" key="7">
    <source>
        <dbReference type="ARBA" id="ARBA00023098"/>
    </source>
</evidence>
<proteinExistence type="inferred from homology"/>
<keyword evidence="7 10" id="KW-0443">Lipid metabolism</keyword>
<keyword evidence="2 10" id="KW-0444">Lipid biosynthesis</keyword>